<reference evidence="7" key="1">
    <citation type="submission" date="2019-06" db="EMBL/GenBank/DDBJ databases">
        <authorList>
            <person name="Deangelis K."/>
            <person name="Huntemann M."/>
            <person name="Clum A."/>
            <person name="Pillay M."/>
            <person name="Palaniappan K."/>
            <person name="Varghese N."/>
            <person name="Mikhailova N."/>
            <person name="Stamatis D."/>
            <person name="Reddy T."/>
            <person name="Daum C."/>
            <person name="Shapiro N."/>
            <person name="Ivanova N."/>
            <person name="Kyrpides N."/>
            <person name="Woyke T."/>
        </authorList>
    </citation>
    <scope>NUCLEOTIDE SEQUENCE [LARGE SCALE GENOMIC DNA]</scope>
    <source>
        <strain evidence="7">128R</strain>
    </source>
</reference>
<dbReference type="InterPro" id="IPR016032">
    <property type="entry name" value="Sig_transdc_resp-reg_C-effctor"/>
</dbReference>
<comment type="caution">
    <text evidence="7">The sequence shown here is derived from an EMBL/GenBank/DDBJ whole genome shotgun (WGS) entry which is preliminary data.</text>
</comment>
<keyword evidence="4" id="KW-0804">Transcription</keyword>
<dbReference type="SMART" id="SM00421">
    <property type="entry name" value="HTH_LUXR"/>
    <property type="match status" value="1"/>
</dbReference>
<evidence type="ECO:0000256" key="3">
    <source>
        <dbReference type="ARBA" id="ARBA00023159"/>
    </source>
</evidence>
<feature type="compositionally biased region" description="Polar residues" evidence="5">
    <location>
        <begin position="225"/>
        <end position="244"/>
    </location>
</feature>
<dbReference type="EMBL" id="VISQ01000001">
    <property type="protein sequence ID" value="TVZ70226.1"/>
    <property type="molecule type" value="Genomic_DNA"/>
</dbReference>
<dbReference type="GO" id="GO:0003677">
    <property type="term" value="F:DNA binding"/>
    <property type="evidence" value="ECO:0007669"/>
    <property type="project" value="UniProtKB-KW"/>
</dbReference>
<evidence type="ECO:0000256" key="2">
    <source>
        <dbReference type="ARBA" id="ARBA00023125"/>
    </source>
</evidence>
<keyword evidence="1" id="KW-0805">Transcription regulation</keyword>
<keyword evidence="2" id="KW-0238">DNA-binding</keyword>
<dbReference type="OrthoDB" id="9796655at2"/>
<protein>
    <submittedName>
        <fullName evidence="7">Regulatory LuxR family protein</fullName>
    </submittedName>
</protein>
<keyword evidence="3" id="KW-0010">Activator</keyword>
<organism evidence="7">
    <name type="scientific">Serratia fonticola</name>
    <dbReference type="NCBI Taxonomy" id="47917"/>
    <lineage>
        <taxon>Bacteria</taxon>
        <taxon>Pseudomonadati</taxon>
        <taxon>Pseudomonadota</taxon>
        <taxon>Gammaproteobacteria</taxon>
        <taxon>Enterobacterales</taxon>
        <taxon>Yersiniaceae</taxon>
        <taxon>Serratia</taxon>
    </lineage>
</organism>
<dbReference type="CDD" id="cd06170">
    <property type="entry name" value="LuxR_C_like"/>
    <property type="match status" value="1"/>
</dbReference>
<proteinExistence type="predicted"/>
<feature type="domain" description="HTH luxR-type" evidence="6">
    <location>
        <begin position="131"/>
        <end position="196"/>
    </location>
</feature>
<sequence>MATPLSILIVDADRYFSYGLRLGLQSFFQARQQDIHLLEKTQIDSRIDIIFLGDLVSSSPWLYWLHQRNHRPLVFFIKEPGHNKSTFKSRFKCEKCQANTFYRHQSLFALYDLLDSALFSPPLSPLTSSRSCTCLSPLTLREEEVLWCIRRGMNGRVTGEYLQISNKTANAHKQSAMRKLNFRSNQELYRWLLEGGGDYLNERSLATRQIWPSLPKMPAENRSLLPTQSVGRQTNHAYSPSPRQKQAGPLDQPEPIVT</sequence>
<dbReference type="InterPro" id="IPR000792">
    <property type="entry name" value="Tscrpt_reg_LuxR_C"/>
</dbReference>
<evidence type="ECO:0000256" key="1">
    <source>
        <dbReference type="ARBA" id="ARBA00023015"/>
    </source>
</evidence>
<evidence type="ECO:0000256" key="5">
    <source>
        <dbReference type="SAM" id="MobiDB-lite"/>
    </source>
</evidence>
<evidence type="ECO:0000259" key="6">
    <source>
        <dbReference type="PROSITE" id="PS50043"/>
    </source>
</evidence>
<dbReference type="PANTHER" id="PTHR44688">
    <property type="entry name" value="DNA-BINDING TRANSCRIPTIONAL ACTIVATOR DEVR_DOSR"/>
    <property type="match status" value="1"/>
</dbReference>
<dbReference type="PANTHER" id="PTHR44688:SF16">
    <property type="entry name" value="DNA-BINDING TRANSCRIPTIONAL ACTIVATOR DEVR_DOSR"/>
    <property type="match status" value="1"/>
</dbReference>
<dbReference type="GO" id="GO:0006355">
    <property type="term" value="P:regulation of DNA-templated transcription"/>
    <property type="evidence" value="ECO:0007669"/>
    <property type="project" value="InterPro"/>
</dbReference>
<dbReference type="Pfam" id="PF00196">
    <property type="entry name" value="GerE"/>
    <property type="match status" value="1"/>
</dbReference>
<gene>
    <name evidence="7" type="ORF">FHU10_2783</name>
</gene>
<evidence type="ECO:0000313" key="7">
    <source>
        <dbReference type="EMBL" id="TVZ70226.1"/>
    </source>
</evidence>
<evidence type="ECO:0000256" key="4">
    <source>
        <dbReference type="ARBA" id="ARBA00023163"/>
    </source>
</evidence>
<dbReference type="PROSITE" id="PS50043">
    <property type="entry name" value="HTH_LUXR_2"/>
    <property type="match status" value="1"/>
</dbReference>
<reference evidence="7" key="2">
    <citation type="submission" date="2019-08" db="EMBL/GenBank/DDBJ databases">
        <title>Investigation of anaerobic lignin degradation for improved lignocellulosic biofuels.</title>
        <authorList>
            <person name="Deangelis K.PhD."/>
        </authorList>
    </citation>
    <scope>NUCLEOTIDE SEQUENCE [LARGE SCALE GENOMIC DNA]</scope>
    <source>
        <strain evidence="7">128R</strain>
    </source>
</reference>
<accession>A0A542CY32</accession>
<feature type="region of interest" description="Disordered" evidence="5">
    <location>
        <begin position="225"/>
        <end position="258"/>
    </location>
</feature>
<dbReference type="PRINTS" id="PR00038">
    <property type="entry name" value="HTHLUXR"/>
</dbReference>
<dbReference type="AlphaFoldDB" id="A0A542CY32"/>
<dbReference type="Gene3D" id="1.10.10.10">
    <property type="entry name" value="Winged helix-like DNA-binding domain superfamily/Winged helix DNA-binding domain"/>
    <property type="match status" value="1"/>
</dbReference>
<dbReference type="SUPFAM" id="SSF46894">
    <property type="entry name" value="C-terminal effector domain of the bipartite response regulators"/>
    <property type="match status" value="1"/>
</dbReference>
<dbReference type="InterPro" id="IPR036388">
    <property type="entry name" value="WH-like_DNA-bd_sf"/>
</dbReference>
<name>A0A542CY32_SERFO</name>